<comment type="caution">
    <text evidence="9">The sequence shown here is derived from an EMBL/GenBank/DDBJ whole genome shotgun (WGS) entry which is preliminary data.</text>
</comment>
<evidence type="ECO:0000256" key="3">
    <source>
        <dbReference type="ARBA" id="ARBA00022617"/>
    </source>
</evidence>
<dbReference type="EMBL" id="JPOX01000023">
    <property type="protein sequence ID" value="KFX45467.1"/>
    <property type="molecule type" value="Genomic_DNA"/>
</dbReference>
<reference key="1">
    <citation type="journal article" date="2014" name="PLoS Genet.">
        <title>Signature Gene Expression Reveals Novel Clues to the Molecular Mechanisms of Dimorphic Transition in Penicillium marneffei.</title>
        <authorList>
            <person name="Yang E."/>
            <person name="Wang G."/>
            <person name="Cai J."/>
            <person name="Woo P.C."/>
            <person name="Lau S.K."/>
            <person name="Yuen K.-Y."/>
            <person name="Chow W.-N."/>
            <person name="Lin X."/>
        </authorList>
    </citation>
    <scope>NUCLEOTIDE SEQUENCE [LARGE SCALE GENOMIC DNA]</scope>
    <source>
        <strain>PM1</strain>
    </source>
</reference>
<dbReference type="Gene3D" id="1.10.630.10">
    <property type="entry name" value="Cytochrome P450"/>
    <property type="match status" value="1"/>
</dbReference>
<dbReference type="EMBL" id="JPOX01000023">
    <property type="protein sequence ID" value="KFX45468.1"/>
    <property type="molecule type" value="Genomic_DNA"/>
</dbReference>
<evidence type="ECO:0000256" key="8">
    <source>
        <dbReference type="PIRSR" id="PIRSR602401-1"/>
    </source>
</evidence>
<evidence type="ECO:0000256" key="6">
    <source>
        <dbReference type="ARBA" id="ARBA00023004"/>
    </source>
</evidence>
<accession>A0A093XJS6</accession>
<dbReference type="SUPFAM" id="SSF48264">
    <property type="entry name" value="Cytochrome P450"/>
    <property type="match status" value="1"/>
</dbReference>
<reference evidence="9" key="2">
    <citation type="journal article" date="2014" name="PLoS Genet.">
        <title>Signature gene expression reveals novel clues to the molecular mechanisms of dimorphic transition in Penicillium marneffei.</title>
        <authorList>
            <person name="Yang E."/>
            <person name="Wang G."/>
            <person name="Cai J."/>
            <person name="Woo P.C."/>
            <person name="Lau S.K."/>
            <person name="Yuen K.-Y."/>
            <person name="Chow W.-N."/>
            <person name="Lin X."/>
        </authorList>
    </citation>
    <scope>NUCLEOTIDE SEQUENCE</scope>
    <source>
        <strain evidence="9">PM1</strain>
    </source>
</reference>
<evidence type="ECO:0000256" key="2">
    <source>
        <dbReference type="ARBA" id="ARBA00010617"/>
    </source>
</evidence>
<gene>
    <name evidence="9" type="ORF">GQ26_0231080</name>
</gene>
<dbReference type="PRINTS" id="PR00385">
    <property type="entry name" value="P450"/>
</dbReference>
<dbReference type="CDD" id="cd11065">
    <property type="entry name" value="CYP64-like"/>
    <property type="match status" value="1"/>
</dbReference>
<dbReference type="HOGENOM" id="CLU_001570_2_1_1"/>
<dbReference type="Pfam" id="PF00067">
    <property type="entry name" value="p450"/>
    <property type="match status" value="2"/>
</dbReference>
<keyword evidence="7" id="KW-0503">Monooxygenase</keyword>
<dbReference type="InterPro" id="IPR001128">
    <property type="entry name" value="Cyt_P450"/>
</dbReference>
<evidence type="ECO:0000256" key="5">
    <source>
        <dbReference type="ARBA" id="ARBA00023002"/>
    </source>
</evidence>
<dbReference type="GO" id="GO:0005506">
    <property type="term" value="F:iron ion binding"/>
    <property type="evidence" value="ECO:0007669"/>
    <property type="project" value="InterPro"/>
</dbReference>
<organism evidence="9">
    <name type="scientific">Talaromyces marneffei PM1</name>
    <dbReference type="NCBI Taxonomy" id="1077442"/>
    <lineage>
        <taxon>Eukaryota</taxon>
        <taxon>Fungi</taxon>
        <taxon>Dikarya</taxon>
        <taxon>Ascomycota</taxon>
        <taxon>Pezizomycotina</taxon>
        <taxon>Eurotiomycetes</taxon>
        <taxon>Eurotiomycetidae</taxon>
        <taxon>Eurotiales</taxon>
        <taxon>Trichocomaceae</taxon>
        <taxon>Talaromyces</taxon>
        <taxon>Talaromyces sect. Talaromyces</taxon>
    </lineage>
</organism>
<dbReference type="PRINTS" id="PR00463">
    <property type="entry name" value="EP450I"/>
</dbReference>
<keyword evidence="5" id="KW-0560">Oxidoreductase</keyword>
<evidence type="ECO:0000256" key="7">
    <source>
        <dbReference type="ARBA" id="ARBA00023033"/>
    </source>
</evidence>
<feature type="binding site" description="axial binding residue" evidence="8">
    <location>
        <position position="486"/>
    </location>
    <ligand>
        <name>heme</name>
        <dbReference type="ChEBI" id="CHEBI:30413"/>
    </ligand>
    <ligandPart>
        <name>Fe</name>
        <dbReference type="ChEBI" id="CHEBI:18248"/>
    </ligandPart>
</feature>
<protein>
    <submittedName>
        <fullName evidence="9">Fumitremorgin C synthase</fullName>
    </submittedName>
</protein>
<dbReference type="GO" id="GO:0016705">
    <property type="term" value="F:oxidoreductase activity, acting on paired donors, with incorporation or reduction of molecular oxygen"/>
    <property type="evidence" value="ECO:0007669"/>
    <property type="project" value="InterPro"/>
</dbReference>
<name>A0A093XJS6_TALMA</name>
<dbReference type="eggNOG" id="KOG0156">
    <property type="taxonomic scope" value="Eukaryota"/>
</dbReference>
<proteinExistence type="inferred from homology"/>
<dbReference type="PANTHER" id="PTHR46300:SF1">
    <property type="entry name" value="P450, PUTATIVE (EUROFUNG)-RELATED"/>
    <property type="match status" value="1"/>
</dbReference>
<evidence type="ECO:0000313" key="9">
    <source>
        <dbReference type="EMBL" id="KFX45468.1"/>
    </source>
</evidence>
<dbReference type="InterPro" id="IPR050364">
    <property type="entry name" value="Cytochrome_P450_fung"/>
</dbReference>
<dbReference type="InterPro" id="IPR002401">
    <property type="entry name" value="Cyt_P450_E_grp-I"/>
</dbReference>
<evidence type="ECO:0000256" key="4">
    <source>
        <dbReference type="ARBA" id="ARBA00022723"/>
    </source>
</evidence>
<keyword evidence="6 8" id="KW-0408">Iron</keyword>
<dbReference type="GO" id="GO:0004497">
    <property type="term" value="F:monooxygenase activity"/>
    <property type="evidence" value="ECO:0007669"/>
    <property type="project" value="UniProtKB-KW"/>
</dbReference>
<sequence length="584" mass="67512">MENLAADCRNELIGHCIQSDVFKNTPNAPIGFNLKAELLCHLRIMNTFQWSNRRDSYIKHLRNYRLCWIPNSSNIRSIMSANLIAWLISGLLLLRILYERIRDRRLPPGPARLPLIGNLHQAPTNLPWVTYQRWIKQYGPIISAQFGSNTVIFIGDATIARSLLDKRGDIYSDRPRMVMAGENLTKGIHLLLRRYNERYKLHQRLDAPVLSLRASKTYYPLQDLESKQLLFDFLPTNDFKKVYERYAASLVYSLVYGTRLHTGNEWMLKHAHQVQDNFAYAARVGTWIVDAIPILNYLPSTLAPWKKTAEKFYQIEKELHLNNMQTALATKGWNWTKEFSKSKEAALMSHIELAYNMRMFTLATLAYPEFVIKAQKELDSVVGPDRLPTLDDEPNLPYISAIVKESLRWRSIAPGGVPHATLTADEYMGYQIPKGATIVWLYWAMALDENTFDRPLEFLPERWLDRSENEKKCQFVSFFGYGRRLCTGRHIAKNSLFLLMARILWGFDVRHAVDEDGKPKEVDDLNMTSGFVSSPVPFEAVFEPRSVHHKEVIESNWRNAEKDIDMIMNSIRDKQISVGLKVQA</sequence>
<dbReference type="GO" id="GO:0020037">
    <property type="term" value="F:heme binding"/>
    <property type="evidence" value="ECO:0007669"/>
    <property type="project" value="InterPro"/>
</dbReference>
<evidence type="ECO:0000256" key="1">
    <source>
        <dbReference type="ARBA" id="ARBA00001971"/>
    </source>
</evidence>
<dbReference type="InterPro" id="IPR036396">
    <property type="entry name" value="Cyt_P450_sf"/>
</dbReference>
<dbReference type="PANTHER" id="PTHR46300">
    <property type="entry name" value="P450, PUTATIVE (EUROFUNG)-RELATED-RELATED"/>
    <property type="match status" value="1"/>
</dbReference>
<comment type="similarity">
    <text evidence="2">Belongs to the cytochrome P450 family.</text>
</comment>
<dbReference type="AlphaFoldDB" id="A0A093XJS6"/>
<comment type="cofactor">
    <cofactor evidence="1 8">
        <name>heme</name>
        <dbReference type="ChEBI" id="CHEBI:30413"/>
    </cofactor>
</comment>
<keyword evidence="3 8" id="KW-0349">Heme</keyword>
<keyword evidence="4 8" id="KW-0479">Metal-binding</keyword>